<dbReference type="RefSeq" id="WP_234009442.1">
    <property type="nucleotide sequence ID" value="NZ_JAVRET010000024.1"/>
</dbReference>
<evidence type="ECO:0000313" key="1">
    <source>
        <dbReference type="EMBL" id="MDT0409897.1"/>
    </source>
</evidence>
<gene>
    <name evidence="1" type="ORF">RM698_12650</name>
</gene>
<reference evidence="2" key="1">
    <citation type="submission" date="2023-07" db="EMBL/GenBank/DDBJ databases">
        <title>30 novel species of actinomycetes from the DSMZ collection.</title>
        <authorList>
            <person name="Nouioui I."/>
        </authorList>
    </citation>
    <scope>NUCLEOTIDE SEQUENCE [LARGE SCALE GENOMIC DNA]</scope>
    <source>
        <strain evidence="2">DSM 41979</strain>
    </source>
</reference>
<comment type="caution">
    <text evidence="1">The sequence shown here is derived from an EMBL/GenBank/DDBJ whole genome shotgun (WGS) entry which is preliminary data.</text>
</comment>
<proteinExistence type="predicted"/>
<dbReference type="Proteomes" id="UP001183610">
    <property type="component" value="Unassembled WGS sequence"/>
</dbReference>
<sequence>MTPQPTDLPAGHRRTVLVTGISIPTQPSEKRPPMALSTLFRTAARILARVGLHQGDYLPDVFDRRLTTPHSERPMCLVAALRCAATGDPHRISILAGDAIRVLADRLVVNGEEGPYGSDELACEFHLAQWGDEEGRTTEAAVGVLERAADATAVTL</sequence>
<protein>
    <submittedName>
        <fullName evidence="1">Uncharacterized protein</fullName>
    </submittedName>
</protein>
<dbReference type="EMBL" id="JAVRET010000024">
    <property type="protein sequence ID" value="MDT0409897.1"/>
    <property type="molecule type" value="Genomic_DNA"/>
</dbReference>
<organism evidence="1 2">
    <name type="scientific">Streptomyces evansiae</name>
    <dbReference type="NCBI Taxonomy" id="3075535"/>
    <lineage>
        <taxon>Bacteria</taxon>
        <taxon>Bacillati</taxon>
        <taxon>Actinomycetota</taxon>
        <taxon>Actinomycetes</taxon>
        <taxon>Kitasatosporales</taxon>
        <taxon>Streptomycetaceae</taxon>
        <taxon>Streptomyces</taxon>
    </lineage>
</organism>
<keyword evidence="2" id="KW-1185">Reference proteome</keyword>
<dbReference type="InterPro" id="IPR045677">
    <property type="entry name" value="DUF6197"/>
</dbReference>
<dbReference type="Pfam" id="PF19698">
    <property type="entry name" value="DUF6197"/>
    <property type="match status" value="1"/>
</dbReference>
<evidence type="ECO:0000313" key="2">
    <source>
        <dbReference type="Proteomes" id="UP001183610"/>
    </source>
</evidence>
<accession>A0ABU2R0M6</accession>
<name>A0ABU2R0M6_9ACTN</name>